<evidence type="ECO:0000256" key="2">
    <source>
        <dbReference type="ARBA" id="ARBA00010400"/>
    </source>
</evidence>
<comment type="caution">
    <text evidence="7">The sequence shown here is derived from an EMBL/GenBank/DDBJ whole genome shotgun (WGS) entry which is preliminary data.</text>
</comment>
<evidence type="ECO:0000313" key="7">
    <source>
        <dbReference type="EMBL" id="KAE9266931.1"/>
    </source>
</evidence>
<keyword evidence="8" id="KW-1185">Reference proteome</keyword>
<dbReference type="Proteomes" id="UP000435112">
    <property type="component" value="Unassembled WGS sequence"/>
</dbReference>
<gene>
    <name evidence="6" type="ORF">PR002_g30696</name>
    <name evidence="7" type="ORF">PR003_g31950</name>
</gene>
<feature type="signal peptide" evidence="5">
    <location>
        <begin position="1"/>
        <end position="28"/>
    </location>
</feature>
<dbReference type="EMBL" id="QXFU01007223">
    <property type="protein sequence ID" value="KAE8958973.1"/>
    <property type="molecule type" value="Genomic_DNA"/>
</dbReference>
<comment type="similarity">
    <text evidence="2 5">Belongs to the RxLR effector family.</text>
</comment>
<keyword evidence="4 5" id="KW-0732">Signal</keyword>
<evidence type="ECO:0000256" key="5">
    <source>
        <dbReference type="RuleBase" id="RU367124"/>
    </source>
</evidence>
<evidence type="ECO:0000313" key="6">
    <source>
        <dbReference type="EMBL" id="KAE8958973.1"/>
    </source>
</evidence>
<protein>
    <recommendedName>
        <fullName evidence="5">RxLR effector protein</fullName>
    </recommendedName>
</protein>
<dbReference type="Proteomes" id="UP000434957">
    <property type="component" value="Unassembled WGS sequence"/>
</dbReference>
<evidence type="ECO:0000256" key="4">
    <source>
        <dbReference type="ARBA" id="ARBA00022729"/>
    </source>
</evidence>
<comment type="subcellular location">
    <subcellularLocation>
        <location evidence="1 5">Secreted</location>
    </subcellularLocation>
</comment>
<evidence type="ECO:0000256" key="1">
    <source>
        <dbReference type="ARBA" id="ARBA00004613"/>
    </source>
</evidence>
<dbReference type="Pfam" id="PF16810">
    <property type="entry name" value="RXLR"/>
    <property type="match status" value="1"/>
</dbReference>
<reference evidence="7 8" key="1">
    <citation type="submission" date="2018-08" db="EMBL/GenBank/DDBJ databases">
        <title>Genomic investigation of the strawberry pathogen Phytophthora fragariae indicates pathogenicity is determined by transcriptional variation in three key races.</title>
        <authorList>
            <person name="Adams T.M."/>
            <person name="Armitage A.D."/>
            <person name="Sobczyk M.K."/>
            <person name="Bates H.J."/>
            <person name="Dunwell J.M."/>
            <person name="Nellist C.F."/>
            <person name="Harrison R.J."/>
        </authorList>
    </citation>
    <scope>NUCLEOTIDE SEQUENCE [LARGE SCALE GENOMIC DNA]</scope>
    <source>
        <strain evidence="6 9">SCRP324</strain>
        <strain evidence="7 8">SCRP333</strain>
    </source>
</reference>
<sequence length="95" mass="10422">MARKCCFAVLTTAVTLLICFVTVTEVTASGLATSFSAGAFGEDHNGVQTHRRLRSNVWTTVQEDDDSSEERGLDKILVSADVAWESMRGVKEIRK</sequence>
<evidence type="ECO:0000313" key="8">
    <source>
        <dbReference type="Proteomes" id="UP000434957"/>
    </source>
</evidence>
<feature type="chain" id="PRO_5044948127" description="RxLR effector protein" evidence="5">
    <location>
        <begin position="29"/>
        <end position="95"/>
    </location>
</feature>
<evidence type="ECO:0000313" key="9">
    <source>
        <dbReference type="Proteomes" id="UP000435112"/>
    </source>
</evidence>
<proteinExistence type="inferred from homology"/>
<dbReference type="InterPro" id="IPR031825">
    <property type="entry name" value="RXLR"/>
</dbReference>
<comment type="domain">
    <text evidence="5">The RxLR-dEER motif acts to carry the protein into the host cell cytoplasm through binding to cell surface phosphatidylinositol-3-phosphate.</text>
</comment>
<organism evidence="7 8">
    <name type="scientific">Phytophthora rubi</name>
    <dbReference type="NCBI Taxonomy" id="129364"/>
    <lineage>
        <taxon>Eukaryota</taxon>
        <taxon>Sar</taxon>
        <taxon>Stramenopiles</taxon>
        <taxon>Oomycota</taxon>
        <taxon>Peronosporomycetes</taxon>
        <taxon>Peronosporales</taxon>
        <taxon>Peronosporaceae</taxon>
        <taxon>Phytophthora</taxon>
    </lineage>
</organism>
<dbReference type="EMBL" id="QXFT01007183">
    <property type="protein sequence ID" value="KAE9266931.1"/>
    <property type="molecule type" value="Genomic_DNA"/>
</dbReference>
<dbReference type="OrthoDB" id="10347227at2759"/>
<accession>A0A6A4B5P7</accession>
<evidence type="ECO:0000256" key="3">
    <source>
        <dbReference type="ARBA" id="ARBA00022525"/>
    </source>
</evidence>
<keyword evidence="3 5" id="KW-0964">Secreted</keyword>
<name>A0A6A4B5P7_9STRA</name>
<dbReference type="AlphaFoldDB" id="A0A6A4B5P7"/>
<comment type="function">
    <text evidence="5">Effector that suppresses plant defense responses during pathogen infection.</text>
</comment>